<dbReference type="Proteomes" id="UP000078551">
    <property type="component" value="Chromosome"/>
</dbReference>
<protein>
    <recommendedName>
        <fullName evidence="3">CI repressor</fullName>
    </recommendedName>
</protein>
<dbReference type="InterPro" id="IPR010982">
    <property type="entry name" value="Lambda_DNA-bd_dom_sf"/>
</dbReference>
<dbReference type="SUPFAM" id="SSF47413">
    <property type="entry name" value="lambda repressor-like DNA-binding domains"/>
    <property type="match status" value="1"/>
</dbReference>
<name>A0ABN4QKV1_9HYPH</name>
<evidence type="ECO:0000313" key="2">
    <source>
        <dbReference type="Proteomes" id="UP000078551"/>
    </source>
</evidence>
<sequence>MQKLQGMDAVRDRMPLARLAREIGITRGAVAQWDKVPAERIGDVSRVTGIPFEVLRPDLFKAASETAA</sequence>
<dbReference type="Pfam" id="PF15943">
    <property type="entry name" value="YdaS_toxin"/>
    <property type="match status" value="1"/>
</dbReference>
<organism evidence="1 2">
    <name type="scientific">Rhizobium phaseoli</name>
    <dbReference type="NCBI Taxonomy" id="396"/>
    <lineage>
        <taxon>Bacteria</taxon>
        <taxon>Pseudomonadati</taxon>
        <taxon>Pseudomonadota</taxon>
        <taxon>Alphaproteobacteria</taxon>
        <taxon>Hyphomicrobiales</taxon>
        <taxon>Rhizobiaceae</taxon>
        <taxon>Rhizobium/Agrobacterium group</taxon>
        <taxon>Rhizobium</taxon>
    </lineage>
</organism>
<dbReference type="Gene3D" id="1.10.260.40">
    <property type="entry name" value="lambda repressor-like DNA-binding domains"/>
    <property type="match status" value="1"/>
</dbReference>
<proteinExistence type="predicted"/>
<dbReference type="EMBL" id="CP013568">
    <property type="protein sequence ID" value="ANL84633.1"/>
    <property type="molecule type" value="Genomic_DNA"/>
</dbReference>
<keyword evidence="2" id="KW-1185">Reference proteome</keyword>
<dbReference type="RefSeq" id="WP_237353227.1">
    <property type="nucleotide sequence ID" value="NZ_CP013568.1"/>
</dbReference>
<dbReference type="InterPro" id="IPR031856">
    <property type="entry name" value="YdaS_toxin-like"/>
</dbReference>
<evidence type="ECO:0008006" key="3">
    <source>
        <dbReference type="Google" id="ProtNLM"/>
    </source>
</evidence>
<reference evidence="1 2" key="1">
    <citation type="submission" date="2015-11" db="EMBL/GenBank/DDBJ databases">
        <title>The limits of bacterial species coexistence and the symbiotic plasmid transference in sympatric Rhizobium populations.</title>
        <authorList>
            <person name="Perez-Carrascal O.M."/>
            <person name="VanInsberghe D."/>
            <person name="Juarez S."/>
            <person name="Polz M.F."/>
            <person name="Vinuesa P."/>
            <person name="Gonzalez V."/>
        </authorList>
    </citation>
    <scope>NUCLEOTIDE SEQUENCE [LARGE SCALE GENOMIC DNA]</scope>
    <source>
        <strain evidence="1 2">N771</strain>
    </source>
</reference>
<gene>
    <name evidence="1" type="ORF">AMC81_CH01852</name>
</gene>
<accession>A0ABN4QKV1</accession>
<evidence type="ECO:0000313" key="1">
    <source>
        <dbReference type="EMBL" id="ANL84633.1"/>
    </source>
</evidence>